<dbReference type="HOGENOM" id="CLU_055652_0_1_1"/>
<keyword evidence="4" id="KW-1185">Reference proteome</keyword>
<feature type="domain" description="Ubiquitin 3 binding protein But2 C-terminal" evidence="2">
    <location>
        <begin position="138"/>
        <end position="247"/>
    </location>
</feature>
<dbReference type="AlphaFoldDB" id="A0A0C2TV58"/>
<reference evidence="3 4" key="1">
    <citation type="submission" date="2014-04" db="EMBL/GenBank/DDBJ databases">
        <title>Evolutionary Origins and Diversification of the Mycorrhizal Mutualists.</title>
        <authorList>
            <consortium name="DOE Joint Genome Institute"/>
            <consortium name="Mycorrhizal Genomics Consortium"/>
            <person name="Kohler A."/>
            <person name="Kuo A."/>
            <person name="Nagy L.G."/>
            <person name="Floudas D."/>
            <person name="Copeland A."/>
            <person name="Barry K.W."/>
            <person name="Cichocki N."/>
            <person name="Veneault-Fourrey C."/>
            <person name="LaButti K."/>
            <person name="Lindquist E.A."/>
            <person name="Lipzen A."/>
            <person name="Lundell T."/>
            <person name="Morin E."/>
            <person name="Murat C."/>
            <person name="Riley R."/>
            <person name="Ohm R."/>
            <person name="Sun H."/>
            <person name="Tunlid A."/>
            <person name="Henrissat B."/>
            <person name="Grigoriev I.V."/>
            <person name="Hibbett D.S."/>
            <person name="Martin F."/>
        </authorList>
    </citation>
    <scope>NUCLEOTIDE SEQUENCE [LARGE SCALE GENOMIC DNA]</scope>
    <source>
        <strain evidence="3 4">Koide BX008</strain>
    </source>
</reference>
<feature type="transmembrane region" description="Helical" evidence="1">
    <location>
        <begin position="36"/>
        <end position="58"/>
    </location>
</feature>
<dbReference type="OrthoDB" id="61113at2759"/>
<protein>
    <recommendedName>
        <fullName evidence="2">Ubiquitin 3 binding protein But2 C-terminal domain-containing protein</fullName>
    </recommendedName>
</protein>
<dbReference type="Proteomes" id="UP000054549">
    <property type="component" value="Unassembled WGS sequence"/>
</dbReference>
<organism evidence="3 4">
    <name type="scientific">Amanita muscaria (strain Koide BX008)</name>
    <dbReference type="NCBI Taxonomy" id="946122"/>
    <lineage>
        <taxon>Eukaryota</taxon>
        <taxon>Fungi</taxon>
        <taxon>Dikarya</taxon>
        <taxon>Basidiomycota</taxon>
        <taxon>Agaricomycotina</taxon>
        <taxon>Agaricomycetes</taxon>
        <taxon>Agaricomycetidae</taxon>
        <taxon>Agaricales</taxon>
        <taxon>Pluteineae</taxon>
        <taxon>Amanitaceae</taxon>
        <taxon>Amanita</taxon>
    </lineage>
</organism>
<dbReference type="EMBL" id="KN818222">
    <property type="protein sequence ID" value="KIL71209.1"/>
    <property type="molecule type" value="Genomic_DNA"/>
</dbReference>
<evidence type="ECO:0000256" key="1">
    <source>
        <dbReference type="SAM" id="Phobius"/>
    </source>
</evidence>
<dbReference type="InParanoid" id="A0A0C2TV58"/>
<evidence type="ECO:0000313" key="4">
    <source>
        <dbReference type="Proteomes" id="UP000054549"/>
    </source>
</evidence>
<name>A0A0C2TV58_AMAMK</name>
<dbReference type="InterPro" id="IPR018620">
    <property type="entry name" value="Ubiquitin3-bd_protein_But2_C"/>
</dbReference>
<proteinExistence type="predicted"/>
<keyword evidence="1" id="KW-0472">Membrane</keyword>
<keyword evidence="1" id="KW-1133">Transmembrane helix</keyword>
<dbReference type="Pfam" id="PF09792">
    <property type="entry name" value="But2"/>
    <property type="match status" value="1"/>
</dbReference>
<dbReference type="STRING" id="946122.A0A0C2TV58"/>
<accession>A0A0C2TV58</accession>
<evidence type="ECO:0000313" key="3">
    <source>
        <dbReference type="EMBL" id="KIL71209.1"/>
    </source>
</evidence>
<gene>
    <name evidence="3" type="ORF">M378DRAFT_205233</name>
</gene>
<keyword evidence="1" id="KW-0812">Transmembrane</keyword>
<sequence>MRDSQEEIIGLLDQQEIRRGGDDNEKGHQVLGKPNLTLIVVAILSILIAIDISAYAYIARLLTSQVVIDDLEFKSSYVGLDELYKLGSLKPSHYNRTLNMPRTAIQVNRNEPDKFSFPGSHQWLSNFGTLAPPDRHLQVSNSVRTLLQFRVLDFGMEKCTLALRLPALGDKLPHPYRFGDGSAQEISLHVCQLDYARTLSERVTWNNKPRCLKGVTIIRGVAGTEVESEPFSCASGSHLAYEISCTEDNPSCLVDVWSNQNATWGMFLYQYQTL</sequence>
<evidence type="ECO:0000259" key="2">
    <source>
        <dbReference type="Pfam" id="PF09792"/>
    </source>
</evidence>